<name>A0A550CP32_9AGAR</name>
<dbReference type="Proteomes" id="UP000320762">
    <property type="component" value="Unassembled WGS sequence"/>
</dbReference>
<protein>
    <submittedName>
        <fullName evidence="4">PUA-like domain-containing protein</fullName>
    </submittedName>
</protein>
<dbReference type="SUPFAM" id="SSF88697">
    <property type="entry name" value="PUA domain-like"/>
    <property type="match status" value="1"/>
</dbReference>
<evidence type="ECO:0000259" key="3">
    <source>
        <dbReference type="PROSITE" id="PS51015"/>
    </source>
</evidence>
<evidence type="ECO:0000313" key="5">
    <source>
        <dbReference type="Proteomes" id="UP000320762"/>
    </source>
</evidence>
<dbReference type="PANTHER" id="PTHR14140:SF27">
    <property type="entry name" value="OS04G0289800 PROTEIN"/>
    <property type="match status" value="1"/>
</dbReference>
<dbReference type="PROSITE" id="PS51015">
    <property type="entry name" value="YDG"/>
    <property type="match status" value="1"/>
</dbReference>
<keyword evidence="5" id="KW-1185">Reference proteome</keyword>
<dbReference type="InterPro" id="IPR015947">
    <property type="entry name" value="PUA-like_sf"/>
</dbReference>
<comment type="subcellular location">
    <subcellularLocation>
        <location evidence="2">Nucleus</location>
    </subcellularLocation>
</comment>
<gene>
    <name evidence="4" type="ORF">BD626DRAFT_483119</name>
</gene>
<comment type="caution">
    <text evidence="4">The sequence shown here is derived from an EMBL/GenBank/DDBJ whole genome shotgun (WGS) entry which is preliminary data.</text>
</comment>
<proteinExistence type="predicted"/>
<dbReference type="InterPro" id="IPR045134">
    <property type="entry name" value="UHRF1/2-like"/>
</dbReference>
<dbReference type="GO" id="GO:0016567">
    <property type="term" value="P:protein ubiquitination"/>
    <property type="evidence" value="ECO:0007669"/>
    <property type="project" value="TreeGrafter"/>
</dbReference>
<organism evidence="4 5">
    <name type="scientific">Schizophyllum amplum</name>
    <dbReference type="NCBI Taxonomy" id="97359"/>
    <lineage>
        <taxon>Eukaryota</taxon>
        <taxon>Fungi</taxon>
        <taxon>Dikarya</taxon>
        <taxon>Basidiomycota</taxon>
        <taxon>Agaricomycotina</taxon>
        <taxon>Agaricomycetes</taxon>
        <taxon>Agaricomycetidae</taxon>
        <taxon>Agaricales</taxon>
        <taxon>Schizophyllaceae</taxon>
        <taxon>Schizophyllum</taxon>
    </lineage>
</organism>
<dbReference type="EMBL" id="VDMD01000003">
    <property type="protein sequence ID" value="TRM66570.1"/>
    <property type="molecule type" value="Genomic_DNA"/>
</dbReference>
<dbReference type="GO" id="GO:0044027">
    <property type="term" value="P:negative regulation of gene expression via chromosomal CpG island methylation"/>
    <property type="evidence" value="ECO:0007669"/>
    <property type="project" value="TreeGrafter"/>
</dbReference>
<dbReference type="InterPro" id="IPR036987">
    <property type="entry name" value="SRA-YDG_sf"/>
</dbReference>
<dbReference type="GO" id="GO:0061630">
    <property type="term" value="F:ubiquitin protein ligase activity"/>
    <property type="evidence" value="ECO:0007669"/>
    <property type="project" value="TreeGrafter"/>
</dbReference>
<dbReference type="Pfam" id="PF02182">
    <property type="entry name" value="SAD_SRA"/>
    <property type="match status" value="1"/>
</dbReference>
<feature type="domain" description="YDG" evidence="3">
    <location>
        <begin position="129"/>
        <end position="271"/>
    </location>
</feature>
<evidence type="ECO:0000313" key="4">
    <source>
        <dbReference type="EMBL" id="TRM66570.1"/>
    </source>
</evidence>
<dbReference type="SMART" id="SM00466">
    <property type="entry name" value="SRA"/>
    <property type="match status" value="1"/>
</dbReference>
<dbReference type="Gene3D" id="2.30.280.10">
    <property type="entry name" value="SRA-YDG"/>
    <property type="match status" value="1"/>
</dbReference>
<reference evidence="4 5" key="1">
    <citation type="journal article" date="2019" name="New Phytol.">
        <title>Comparative genomics reveals unique wood-decay strategies and fruiting body development in the Schizophyllaceae.</title>
        <authorList>
            <person name="Almasi E."/>
            <person name="Sahu N."/>
            <person name="Krizsan K."/>
            <person name="Balint B."/>
            <person name="Kovacs G.M."/>
            <person name="Kiss B."/>
            <person name="Cseklye J."/>
            <person name="Drula E."/>
            <person name="Henrissat B."/>
            <person name="Nagy I."/>
            <person name="Chovatia M."/>
            <person name="Adam C."/>
            <person name="LaButti K."/>
            <person name="Lipzen A."/>
            <person name="Riley R."/>
            <person name="Grigoriev I.V."/>
            <person name="Nagy L.G."/>
        </authorList>
    </citation>
    <scope>NUCLEOTIDE SEQUENCE [LARGE SCALE GENOMIC DNA]</scope>
    <source>
        <strain evidence="4 5">NL-1724</strain>
    </source>
</reference>
<keyword evidence="1 2" id="KW-0539">Nucleus</keyword>
<evidence type="ECO:0000256" key="2">
    <source>
        <dbReference type="PROSITE-ProRule" id="PRU00358"/>
    </source>
</evidence>
<sequence>MSFNYERALNANGMIPPLPPTSSPVLHPHASRDITTVINQLTRLEEEQYAIIRPLIQQHPASRAYVTRFISPGVAARLGLEAPSASLGGMPPTEPGRVAMQGREGMTMQDPEWHMAQQLAEASARDNFGHIRGFPVGYTFPDRRSCCNAGVHRHTQADVVGTPERGCFSLVFSGQYEDDEDIGSGELIFYTGAGGRDEFTGRQIADQDMGRYENRVLERSRHTWQLIRVIRAVGPKRAPTGYRYDGFYQVVGADETKGKSGYKICQFRLMRCPGQPSLPASSSK</sequence>
<evidence type="ECO:0000256" key="1">
    <source>
        <dbReference type="ARBA" id="ARBA00023242"/>
    </source>
</evidence>
<accession>A0A550CP32</accession>
<dbReference type="PANTHER" id="PTHR14140">
    <property type="entry name" value="E3 UBIQUITIN-PROTEIN LIGASE UHRF-RELATED"/>
    <property type="match status" value="1"/>
</dbReference>
<dbReference type="STRING" id="97359.A0A550CP32"/>
<dbReference type="InterPro" id="IPR003105">
    <property type="entry name" value="SRA_YDG"/>
</dbReference>
<dbReference type="GO" id="GO:0005634">
    <property type="term" value="C:nucleus"/>
    <property type="evidence" value="ECO:0007669"/>
    <property type="project" value="UniProtKB-SubCell"/>
</dbReference>
<dbReference type="AlphaFoldDB" id="A0A550CP32"/>
<dbReference type="OrthoDB" id="2270193at2759"/>